<gene>
    <name evidence="1" type="ORF">K466DRAFT_504522</name>
</gene>
<evidence type="ECO:0008006" key="3">
    <source>
        <dbReference type="Google" id="ProtNLM"/>
    </source>
</evidence>
<keyword evidence="2" id="KW-1185">Reference proteome</keyword>
<dbReference type="EMBL" id="ML211854">
    <property type="protein sequence ID" value="TFK80074.1"/>
    <property type="molecule type" value="Genomic_DNA"/>
</dbReference>
<reference evidence="1 2" key="1">
    <citation type="journal article" date="2019" name="Nat. Ecol. Evol.">
        <title>Megaphylogeny resolves global patterns of mushroom evolution.</title>
        <authorList>
            <person name="Varga T."/>
            <person name="Krizsan K."/>
            <person name="Foldi C."/>
            <person name="Dima B."/>
            <person name="Sanchez-Garcia M."/>
            <person name="Sanchez-Ramirez S."/>
            <person name="Szollosi G.J."/>
            <person name="Szarkandi J.G."/>
            <person name="Papp V."/>
            <person name="Albert L."/>
            <person name="Andreopoulos W."/>
            <person name="Angelini C."/>
            <person name="Antonin V."/>
            <person name="Barry K.W."/>
            <person name="Bougher N.L."/>
            <person name="Buchanan P."/>
            <person name="Buyck B."/>
            <person name="Bense V."/>
            <person name="Catcheside P."/>
            <person name="Chovatia M."/>
            <person name="Cooper J."/>
            <person name="Damon W."/>
            <person name="Desjardin D."/>
            <person name="Finy P."/>
            <person name="Geml J."/>
            <person name="Haridas S."/>
            <person name="Hughes K."/>
            <person name="Justo A."/>
            <person name="Karasinski D."/>
            <person name="Kautmanova I."/>
            <person name="Kiss B."/>
            <person name="Kocsube S."/>
            <person name="Kotiranta H."/>
            <person name="LaButti K.M."/>
            <person name="Lechner B.E."/>
            <person name="Liimatainen K."/>
            <person name="Lipzen A."/>
            <person name="Lukacs Z."/>
            <person name="Mihaltcheva S."/>
            <person name="Morgado L.N."/>
            <person name="Niskanen T."/>
            <person name="Noordeloos M.E."/>
            <person name="Ohm R.A."/>
            <person name="Ortiz-Santana B."/>
            <person name="Ovrebo C."/>
            <person name="Racz N."/>
            <person name="Riley R."/>
            <person name="Savchenko A."/>
            <person name="Shiryaev A."/>
            <person name="Soop K."/>
            <person name="Spirin V."/>
            <person name="Szebenyi C."/>
            <person name="Tomsovsky M."/>
            <person name="Tulloss R.E."/>
            <person name="Uehling J."/>
            <person name="Grigoriev I.V."/>
            <person name="Vagvolgyi C."/>
            <person name="Papp T."/>
            <person name="Martin F.M."/>
            <person name="Miettinen O."/>
            <person name="Hibbett D.S."/>
            <person name="Nagy L.G."/>
        </authorList>
    </citation>
    <scope>NUCLEOTIDE SEQUENCE [LARGE SCALE GENOMIC DNA]</scope>
    <source>
        <strain evidence="1 2">HHB13444</strain>
    </source>
</reference>
<organism evidence="1 2">
    <name type="scientific">Polyporus arcularius HHB13444</name>
    <dbReference type="NCBI Taxonomy" id="1314778"/>
    <lineage>
        <taxon>Eukaryota</taxon>
        <taxon>Fungi</taxon>
        <taxon>Dikarya</taxon>
        <taxon>Basidiomycota</taxon>
        <taxon>Agaricomycotina</taxon>
        <taxon>Agaricomycetes</taxon>
        <taxon>Polyporales</taxon>
        <taxon>Polyporaceae</taxon>
        <taxon>Polyporus</taxon>
    </lineage>
</organism>
<dbReference type="InParanoid" id="A0A5C3NRQ3"/>
<protein>
    <recommendedName>
        <fullName evidence="3">F-box domain-containing protein</fullName>
    </recommendedName>
</protein>
<dbReference type="Proteomes" id="UP000308197">
    <property type="component" value="Unassembled WGS sequence"/>
</dbReference>
<proteinExistence type="predicted"/>
<evidence type="ECO:0000313" key="1">
    <source>
        <dbReference type="EMBL" id="TFK80074.1"/>
    </source>
</evidence>
<dbReference type="AlphaFoldDB" id="A0A5C3NRQ3"/>
<feature type="non-terminal residue" evidence="1">
    <location>
        <position position="99"/>
    </location>
</feature>
<sequence length="99" mass="11599">MPTFPTELTDEIITWIPAVCLNRVQERYRTLLSCALVCSAWLPASRYQLFQELHIDTPERYDLLVSRVLHSEKMRTHIMSVRQVALFTDHRGDIRTSNP</sequence>
<name>A0A5C3NRQ3_9APHY</name>
<accession>A0A5C3NRQ3</accession>
<evidence type="ECO:0000313" key="2">
    <source>
        <dbReference type="Proteomes" id="UP000308197"/>
    </source>
</evidence>